<sequence length="105" mass="11501">MHTEAQKERKTYTHGQDTGRGKIDTHVATGRQAGRLATCLSAQLEGRVPGDGWVRGCFFYICVSHYGCWVPPILSPHLSLSLSLFPLPPSISLPTLCCMFSSSVH</sequence>
<organism evidence="2">
    <name type="scientific">Vitrella brassicaformis</name>
    <dbReference type="NCBI Taxonomy" id="1169539"/>
    <lineage>
        <taxon>Eukaryota</taxon>
        <taxon>Sar</taxon>
        <taxon>Alveolata</taxon>
        <taxon>Colpodellida</taxon>
        <taxon>Vitrellaceae</taxon>
        <taxon>Vitrella</taxon>
    </lineage>
</organism>
<dbReference type="AlphaFoldDB" id="A0A7S1JJA9"/>
<proteinExistence type="predicted"/>
<evidence type="ECO:0000313" key="2">
    <source>
        <dbReference type="EMBL" id="CAD9045013.1"/>
    </source>
</evidence>
<accession>A0A7S1JJA9</accession>
<feature type="region of interest" description="Disordered" evidence="1">
    <location>
        <begin position="1"/>
        <end position="22"/>
    </location>
</feature>
<reference evidence="2" key="1">
    <citation type="submission" date="2021-01" db="EMBL/GenBank/DDBJ databases">
        <authorList>
            <person name="Corre E."/>
            <person name="Pelletier E."/>
            <person name="Niang G."/>
            <person name="Scheremetjew M."/>
            <person name="Finn R."/>
            <person name="Kale V."/>
            <person name="Holt S."/>
            <person name="Cochrane G."/>
            <person name="Meng A."/>
            <person name="Brown T."/>
            <person name="Cohen L."/>
        </authorList>
    </citation>
    <scope>NUCLEOTIDE SEQUENCE</scope>
    <source>
        <strain evidence="2">CCMP3346</strain>
    </source>
</reference>
<evidence type="ECO:0000256" key="1">
    <source>
        <dbReference type="SAM" id="MobiDB-lite"/>
    </source>
</evidence>
<name>A0A7S1JJA9_9ALVE</name>
<protein>
    <submittedName>
        <fullName evidence="2">Uncharacterized protein</fullName>
    </submittedName>
</protein>
<gene>
    <name evidence="2" type="ORF">VBRA1451_LOCUS65</name>
</gene>
<dbReference type="EMBL" id="HBGB01000107">
    <property type="protein sequence ID" value="CAD9045013.1"/>
    <property type="molecule type" value="Transcribed_RNA"/>
</dbReference>